<dbReference type="EMBL" id="DS989829">
    <property type="protein sequence ID" value="EFR04905.1"/>
    <property type="molecule type" value="Genomic_DNA"/>
</dbReference>
<sequence>MSASELETLRQELEKARRLQQDAEKAKENAERREEDAKLELEKAQKQTQPTSLPEFLDACHVHLSVGFSSRVNHKTGTQGLPENASSKLRPNYIREWTTFPQEQLTVWQDLLNVDFASEPHFTSLHTLKEIGKDMQVRLMGSEMDLCFYERYTVEDRVSLVIRTLHMNSQLRDKFNILGKVIFENHGNTIDSAERSPGPSNSTPQQSPVQKRRRQVDEHGDDIPAMPTVWSTSSRPRADQFCVYNAGSEGNIPVFIIEYKAPHKLTLDTIEKGLGDIDVNEVICVAEDDSITKIIRRRVAAVVTQAFSYMIQGELEFGYICTGEAFIFLRVAADDPTTVYYYLSIPNNDIKDTTGWNIDPGNNKLHLTAVGQVLAFTLRALKSRPHGQVWRKNAEAQLKRWEIEDDSRLFSPDIPELEKIKGRKLSEYKPTHRSRDEYIRLTPVKTRSRKLFSASCRDPEASSGSSDDDNGGGGFPPSSPTAMLPRRSSNVMVVIPQPSSRDPPPPPPTGRKQYTYNTGPIAPWCTQKCLLGLRNRGPLDPDCPNVASHGNGHHVIDDRECRELIREQIIGKAGPWGCESMHRHGTSAALFWVTTFPYSYTLVAKAVPIEMVNRAIYEERIYKHLSSIQGVNIPVCLGAVDISPSPLWYDGICAVVRLLLLGHAGRVIKLHAGLDKLKEFLPSVLESLQAIHGHQVLHRDTHINNMFWNAENKRVILIDFERARIIDTKSPGKTSLKRKREETTSYAKGKNIDLFKMELHAVKGVMA</sequence>
<dbReference type="Gene3D" id="1.10.510.10">
    <property type="entry name" value="Transferase(Phosphotransferase) domain 1"/>
    <property type="match status" value="1"/>
</dbReference>
<accession>E4V4I1</accession>
<dbReference type="InParanoid" id="E4V4I1"/>
<feature type="compositionally biased region" description="Basic and acidic residues" evidence="1">
    <location>
        <begin position="15"/>
        <end position="45"/>
    </location>
</feature>
<dbReference type="RefSeq" id="XP_003169740.1">
    <property type="nucleotide sequence ID" value="XM_003169692.1"/>
</dbReference>
<feature type="region of interest" description="Disordered" evidence="1">
    <location>
        <begin position="189"/>
        <end position="232"/>
    </location>
</feature>
<feature type="domain" description="Protein kinase" evidence="2">
    <location>
        <begin position="576"/>
        <end position="767"/>
    </location>
</feature>
<keyword evidence="4" id="KW-1185">Reference proteome</keyword>
<dbReference type="Proteomes" id="UP000002669">
    <property type="component" value="Unassembled WGS sequence"/>
</dbReference>
<dbReference type="VEuPathDB" id="FungiDB:MGYG_07907"/>
<gene>
    <name evidence="3" type="ORF">MGYG_07907</name>
</gene>
<feature type="region of interest" description="Disordered" evidence="1">
    <location>
        <begin position="495"/>
        <end position="514"/>
    </location>
</feature>
<dbReference type="SUPFAM" id="SSF56112">
    <property type="entry name" value="Protein kinase-like (PK-like)"/>
    <property type="match status" value="1"/>
</dbReference>
<feature type="compositionally biased region" description="Polar residues" evidence="1">
    <location>
        <begin position="198"/>
        <end position="209"/>
    </location>
</feature>
<evidence type="ECO:0000259" key="2">
    <source>
        <dbReference type="PROSITE" id="PS50011"/>
    </source>
</evidence>
<dbReference type="OMA" id="SRNEYIR"/>
<dbReference type="eggNOG" id="ENOG502SHD6">
    <property type="taxonomic scope" value="Eukaryota"/>
</dbReference>
<feature type="region of interest" description="Disordered" evidence="1">
    <location>
        <begin position="450"/>
        <end position="486"/>
    </location>
</feature>
<dbReference type="GO" id="GO:0004672">
    <property type="term" value="F:protein kinase activity"/>
    <property type="evidence" value="ECO:0007669"/>
    <property type="project" value="InterPro"/>
</dbReference>
<evidence type="ECO:0000313" key="3">
    <source>
        <dbReference type="EMBL" id="EFR04905.1"/>
    </source>
</evidence>
<dbReference type="OrthoDB" id="2156052at2759"/>
<dbReference type="InterPro" id="IPR000719">
    <property type="entry name" value="Prot_kinase_dom"/>
</dbReference>
<protein>
    <recommendedName>
        <fullName evidence="2">Protein kinase domain-containing protein</fullName>
    </recommendedName>
</protein>
<dbReference type="HOGENOM" id="CLU_010672_3_1_1"/>
<evidence type="ECO:0000256" key="1">
    <source>
        <dbReference type="SAM" id="MobiDB-lite"/>
    </source>
</evidence>
<dbReference type="InterPro" id="IPR011009">
    <property type="entry name" value="Kinase-like_dom_sf"/>
</dbReference>
<evidence type="ECO:0000313" key="4">
    <source>
        <dbReference type="Proteomes" id="UP000002669"/>
    </source>
</evidence>
<name>E4V4I1_ARTGP</name>
<dbReference type="GO" id="GO:0005524">
    <property type="term" value="F:ATP binding"/>
    <property type="evidence" value="ECO:0007669"/>
    <property type="project" value="InterPro"/>
</dbReference>
<feature type="region of interest" description="Disordered" evidence="1">
    <location>
        <begin position="15"/>
        <end position="50"/>
    </location>
</feature>
<reference evidence="4" key="1">
    <citation type="journal article" date="2012" name="MBio">
        <title>Comparative genome analysis of Trichophyton rubrum and related dermatophytes reveals candidate genes involved in infection.</title>
        <authorList>
            <person name="Martinez D.A."/>
            <person name="Oliver B.G."/>
            <person name="Graeser Y."/>
            <person name="Goldberg J.M."/>
            <person name="Li W."/>
            <person name="Martinez-Rossi N.M."/>
            <person name="Monod M."/>
            <person name="Shelest E."/>
            <person name="Barton R.C."/>
            <person name="Birch E."/>
            <person name="Brakhage A.A."/>
            <person name="Chen Z."/>
            <person name="Gurr S.J."/>
            <person name="Heiman D."/>
            <person name="Heitman J."/>
            <person name="Kosti I."/>
            <person name="Rossi A."/>
            <person name="Saif S."/>
            <person name="Samalova M."/>
            <person name="Saunders C.W."/>
            <person name="Shea T."/>
            <person name="Summerbell R.C."/>
            <person name="Xu J."/>
            <person name="Young S."/>
            <person name="Zeng Q."/>
            <person name="Birren B.W."/>
            <person name="Cuomo C.A."/>
            <person name="White T.C."/>
        </authorList>
    </citation>
    <scope>NUCLEOTIDE SEQUENCE [LARGE SCALE GENOMIC DNA]</scope>
    <source>
        <strain evidence="4">ATCC MYA-4604 / CBS 118893</strain>
    </source>
</reference>
<organism evidence="4">
    <name type="scientific">Arthroderma gypseum (strain ATCC MYA-4604 / CBS 118893)</name>
    <name type="common">Microsporum gypseum</name>
    <dbReference type="NCBI Taxonomy" id="535722"/>
    <lineage>
        <taxon>Eukaryota</taxon>
        <taxon>Fungi</taxon>
        <taxon>Dikarya</taxon>
        <taxon>Ascomycota</taxon>
        <taxon>Pezizomycotina</taxon>
        <taxon>Eurotiomycetes</taxon>
        <taxon>Eurotiomycetidae</taxon>
        <taxon>Onygenales</taxon>
        <taxon>Arthrodermataceae</taxon>
        <taxon>Nannizzia</taxon>
    </lineage>
</organism>
<dbReference type="AlphaFoldDB" id="E4V4I1"/>
<dbReference type="PROSITE" id="PS50011">
    <property type="entry name" value="PROTEIN_KINASE_DOM"/>
    <property type="match status" value="1"/>
</dbReference>
<proteinExistence type="predicted"/>
<dbReference type="STRING" id="535722.E4V4I1"/>
<dbReference type="GeneID" id="10024971"/>